<dbReference type="InterPro" id="IPR043128">
    <property type="entry name" value="Rev_trsase/Diguanyl_cyclase"/>
</dbReference>
<dbReference type="Pfam" id="PF07695">
    <property type="entry name" value="7TMR-DISM_7TM"/>
    <property type="match status" value="1"/>
</dbReference>
<comment type="catalytic activity">
    <reaction evidence="2">
        <text>2 GTP = 3',3'-c-di-GMP + 2 diphosphate</text>
        <dbReference type="Rhea" id="RHEA:24898"/>
        <dbReference type="ChEBI" id="CHEBI:33019"/>
        <dbReference type="ChEBI" id="CHEBI:37565"/>
        <dbReference type="ChEBI" id="CHEBI:58805"/>
        <dbReference type="EC" id="2.7.7.65"/>
    </reaction>
</comment>
<dbReference type="PANTHER" id="PTHR45138">
    <property type="entry name" value="REGULATORY COMPONENTS OF SENSORY TRANSDUCTION SYSTEM"/>
    <property type="match status" value="1"/>
</dbReference>
<evidence type="ECO:0000259" key="5">
    <source>
        <dbReference type="PROSITE" id="PS50887"/>
    </source>
</evidence>
<feature type="transmembrane region" description="Helical" evidence="3">
    <location>
        <begin position="347"/>
        <end position="367"/>
    </location>
</feature>
<dbReference type="Gene3D" id="3.30.70.270">
    <property type="match status" value="1"/>
</dbReference>
<dbReference type="EC" id="2.7.7.65" evidence="1"/>
<feature type="transmembrane region" description="Helical" evidence="3">
    <location>
        <begin position="318"/>
        <end position="335"/>
    </location>
</feature>
<dbReference type="SMART" id="SM00267">
    <property type="entry name" value="GGDEF"/>
    <property type="match status" value="1"/>
</dbReference>
<keyword evidence="4" id="KW-0732">Signal</keyword>
<evidence type="ECO:0000313" key="7">
    <source>
        <dbReference type="Proteomes" id="UP000824280"/>
    </source>
</evidence>
<dbReference type="SUPFAM" id="SSF55073">
    <property type="entry name" value="Nucleotide cyclase"/>
    <property type="match status" value="1"/>
</dbReference>
<keyword evidence="3" id="KW-0812">Transmembrane</keyword>
<feature type="transmembrane region" description="Helical" evidence="3">
    <location>
        <begin position="166"/>
        <end position="185"/>
    </location>
</feature>
<dbReference type="InterPro" id="IPR050469">
    <property type="entry name" value="Diguanylate_Cyclase"/>
</dbReference>
<dbReference type="CDD" id="cd01949">
    <property type="entry name" value="GGDEF"/>
    <property type="match status" value="1"/>
</dbReference>
<dbReference type="NCBIfam" id="TIGR00254">
    <property type="entry name" value="GGDEF"/>
    <property type="match status" value="1"/>
</dbReference>
<proteinExistence type="predicted"/>
<dbReference type="InterPro" id="IPR029787">
    <property type="entry name" value="Nucleotide_cyclase"/>
</dbReference>
<dbReference type="Pfam" id="PF00990">
    <property type="entry name" value="GGDEF"/>
    <property type="match status" value="1"/>
</dbReference>
<feature type="signal peptide" evidence="4">
    <location>
        <begin position="1"/>
        <end position="20"/>
    </location>
</feature>
<dbReference type="Proteomes" id="UP000824280">
    <property type="component" value="Chromosome"/>
</dbReference>
<keyword evidence="3" id="KW-0472">Membrane</keyword>
<evidence type="ECO:0000256" key="4">
    <source>
        <dbReference type="SAM" id="SignalP"/>
    </source>
</evidence>
<evidence type="ECO:0000313" key="6">
    <source>
        <dbReference type="EMBL" id="QZD86800.1"/>
    </source>
</evidence>
<sequence>MLAGLLLLLAAALPSGRALAAGADAENVCFATGPASLAASEIVAREAAWRCDSQTLSLASDRVFIRWTRDLSVQRHMVARLGHFDRLTLTSFGNFGEIASRTFLARDARPTTSGPQFIVDLPPMKGDITAIVATFDGLSHRATAIDAALVKNDPSLAADQMTRQPLIAGLIGMMLVMLLLNLALFRALRESFLVWHSLMVASFASLVAFRTGLINLYIPLDLPSWRALVIIVFGFALASGAMFTRSFVEPECLPRASRKYLGPLALWSAIISIAWAGPFQALRSSGGDWHTIGLLPLLVMTAYTIVQSIRRGSRAARFLAIGCAPLIATFSYQALTQLHPEMVSQDAVMPLILSLAFEALIIVVGVIDRFIALREERDQAVHAARVLEELTERDPLTGLLNRRAIDTRFEDFLAQGYELVAVLDLDHFKAVNDVSGHSVGDQVLRVCGSVLGSDKDAVAVRMGGEEFLLLLRGEDAEKRAEKLRQSLSLRVAREVEGLEQIVTASMGVLRLPQAAGKIDFSTAYSRADLLLYEAKTAGRNRGVTASLSYFEKEHPGGDQLSSQTAAA</sequence>
<dbReference type="EMBL" id="CP081297">
    <property type="protein sequence ID" value="QZD86800.1"/>
    <property type="molecule type" value="Genomic_DNA"/>
</dbReference>
<feature type="transmembrane region" description="Helical" evidence="3">
    <location>
        <begin position="260"/>
        <end position="277"/>
    </location>
</feature>
<feature type="chain" id="PRO_5046523932" description="diguanylate cyclase" evidence="4">
    <location>
        <begin position="21"/>
        <end position="567"/>
    </location>
</feature>
<name>A0ABX8ZCS9_9SPHN</name>
<evidence type="ECO:0000256" key="2">
    <source>
        <dbReference type="ARBA" id="ARBA00034247"/>
    </source>
</evidence>
<organism evidence="6 7">
    <name type="scientific">Qipengyuania psychrotolerans</name>
    <dbReference type="NCBI Taxonomy" id="2867238"/>
    <lineage>
        <taxon>Bacteria</taxon>
        <taxon>Pseudomonadati</taxon>
        <taxon>Pseudomonadota</taxon>
        <taxon>Alphaproteobacteria</taxon>
        <taxon>Sphingomonadales</taxon>
        <taxon>Erythrobacteraceae</taxon>
        <taxon>Qipengyuania</taxon>
    </lineage>
</organism>
<keyword evidence="3" id="KW-1133">Transmembrane helix</keyword>
<accession>A0ABX8ZCS9</accession>
<evidence type="ECO:0000256" key="1">
    <source>
        <dbReference type="ARBA" id="ARBA00012528"/>
    </source>
</evidence>
<dbReference type="InterPro" id="IPR000160">
    <property type="entry name" value="GGDEF_dom"/>
</dbReference>
<feature type="domain" description="GGDEF" evidence="5">
    <location>
        <begin position="416"/>
        <end position="547"/>
    </location>
</feature>
<evidence type="ECO:0000256" key="3">
    <source>
        <dbReference type="SAM" id="Phobius"/>
    </source>
</evidence>
<feature type="transmembrane region" description="Helical" evidence="3">
    <location>
        <begin position="192"/>
        <end position="218"/>
    </location>
</feature>
<protein>
    <recommendedName>
        <fullName evidence="1">diguanylate cyclase</fullName>
        <ecNumber evidence="1">2.7.7.65</ecNumber>
    </recommendedName>
</protein>
<dbReference type="PROSITE" id="PS50887">
    <property type="entry name" value="GGDEF"/>
    <property type="match status" value="1"/>
</dbReference>
<feature type="transmembrane region" description="Helical" evidence="3">
    <location>
        <begin position="289"/>
        <end position="306"/>
    </location>
</feature>
<keyword evidence="7" id="KW-1185">Reference proteome</keyword>
<dbReference type="PANTHER" id="PTHR45138:SF9">
    <property type="entry name" value="DIGUANYLATE CYCLASE DGCM-RELATED"/>
    <property type="match status" value="1"/>
</dbReference>
<reference evidence="6 7" key="1">
    <citation type="submission" date="2021-08" db="EMBL/GenBank/DDBJ databases">
        <title>Comparative Genomics Analysis of the Genus Qipengyuania Reveals Extensive Genetic Diversity and Metabolic Versatility, Including the Description of Fifteen Novel Species.</title>
        <authorList>
            <person name="Liu Y."/>
        </authorList>
    </citation>
    <scope>NUCLEOTIDE SEQUENCE [LARGE SCALE GENOMIC DNA]</scope>
    <source>
        <strain evidence="6 7">1XM2-8</strain>
    </source>
</reference>
<feature type="transmembrane region" description="Helical" evidence="3">
    <location>
        <begin position="224"/>
        <end position="248"/>
    </location>
</feature>
<dbReference type="RefSeq" id="WP_221422341.1">
    <property type="nucleotide sequence ID" value="NZ_CP081297.1"/>
</dbReference>
<gene>
    <name evidence="6" type="ORF">K3166_11425</name>
</gene>
<dbReference type="InterPro" id="IPR011623">
    <property type="entry name" value="7TMR_DISM_rcpt_extracell_dom1"/>
</dbReference>